<evidence type="ECO:0000313" key="1">
    <source>
        <dbReference type="EMBL" id="HIZ07401.1"/>
    </source>
</evidence>
<proteinExistence type="predicted"/>
<name>A0A9D2D2U0_9FIRM</name>
<dbReference type="EMBL" id="DXCH01000159">
    <property type="protein sequence ID" value="HIZ07401.1"/>
    <property type="molecule type" value="Genomic_DNA"/>
</dbReference>
<gene>
    <name evidence="1" type="ORF">IAA08_05645</name>
</gene>
<dbReference type="Proteomes" id="UP000824024">
    <property type="component" value="Unassembled WGS sequence"/>
</dbReference>
<comment type="caution">
    <text evidence="1">The sequence shown here is derived from an EMBL/GenBank/DDBJ whole genome shotgun (WGS) entry which is preliminary data.</text>
</comment>
<evidence type="ECO:0000313" key="2">
    <source>
        <dbReference type="Proteomes" id="UP000824024"/>
    </source>
</evidence>
<sequence length="133" mass="15454">MIESYKEYLTLPKAMTLEKMQELHEAMISEIGSDSDAVELYEELLATAGRYAAIRAGWSHLSREEKMDQDSRRTSCHNSVITHFNMLSRYLKQQNKQASWRDELGYEEEDPYNRKAMGDFACYLVFVSAINAR</sequence>
<accession>A0A9D2D2U0</accession>
<reference evidence="1" key="1">
    <citation type="journal article" date="2021" name="PeerJ">
        <title>Extensive microbial diversity within the chicken gut microbiome revealed by metagenomics and culture.</title>
        <authorList>
            <person name="Gilroy R."/>
            <person name="Ravi A."/>
            <person name="Getino M."/>
            <person name="Pursley I."/>
            <person name="Horton D.L."/>
            <person name="Alikhan N.F."/>
            <person name="Baker D."/>
            <person name="Gharbi K."/>
            <person name="Hall N."/>
            <person name="Watson M."/>
            <person name="Adriaenssens E.M."/>
            <person name="Foster-Nyarko E."/>
            <person name="Jarju S."/>
            <person name="Secka A."/>
            <person name="Antonio M."/>
            <person name="Oren A."/>
            <person name="Chaudhuri R.R."/>
            <person name="La Ragione R."/>
            <person name="Hildebrand F."/>
            <person name="Pallen M.J."/>
        </authorList>
    </citation>
    <scope>NUCLEOTIDE SEQUENCE</scope>
    <source>
        <strain evidence="1">CHK192-9172</strain>
    </source>
</reference>
<dbReference type="AlphaFoldDB" id="A0A9D2D2U0"/>
<organism evidence="1 2">
    <name type="scientific">Candidatus Eubacterium avistercoris</name>
    <dbReference type="NCBI Taxonomy" id="2838567"/>
    <lineage>
        <taxon>Bacteria</taxon>
        <taxon>Bacillati</taxon>
        <taxon>Bacillota</taxon>
        <taxon>Clostridia</taxon>
        <taxon>Eubacteriales</taxon>
        <taxon>Eubacteriaceae</taxon>
        <taxon>Eubacterium</taxon>
    </lineage>
</organism>
<reference evidence="1" key="2">
    <citation type="submission" date="2021-04" db="EMBL/GenBank/DDBJ databases">
        <authorList>
            <person name="Gilroy R."/>
        </authorList>
    </citation>
    <scope>NUCLEOTIDE SEQUENCE</scope>
    <source>
        <strain evidence="1">CHK192-9172</strain>
    </source>
</reference>
<protein>
    <submittedName>
        <fullName evidence="1">Uncharacterized protein</fullName>
    </submittedName>
</protein>
<dbReference type="Gene3D" id="1.10.287.800">
    <property type="entry name" value="protein ne1242"/>
    <property type="match status" value="1"/>
</dbReference>